<protein>
    <submittedName>
        <fullName evidence="4">LysM peptidoglycan-binding domain-containing protein</fullName>
    </submittedName>
</protein>
<dbReference type="PROSITE" id="PS51257">
    <property type="entry name" value="PROKAR_LIPOPROTEIN"/>
    <property type="match status" value="1"/>
</dbReference>
<dbReference type="Pfam" id="PF01476">
    <property type="entry name" value="LysM"/>
    <property type="match status" value="1"/>
</dbReference>
<dbReference type="Gene3D" id="1.10.530.10">
    <property type="match status" value="1"/>
</dbReference>
<dbReference type="CDD" id="cd16894">
    <property type="entry name" value="MltD-like"/>
    <property type="match status" value="1"/>
</dbReference>
<evidence type="ECO:0000256" key="1">
    <source>
        <dbReference type="ARBA" id="ARBA00007734"/>
    </source>
</evidence>
<dbReference type="InterPro" id="IPR023346">
    <property type="entry name" value="Lysozyme-like_dom_sf"/>
</dbReference>
<dbReference type="CDD" id="cd00118">
    <property type="entry name" value="LysM"/>
    <property type="match status" value="1"/>
</dbReference>
<evidence type="ECO:0000313" key="4">
    <source>
        <dbReference type="EMBL" id="QDQ72589.1"/>
    </source>
</evidence>
<feature type="chain" id="PRO_5021775592" evidence="2">
    <location>
        <begin position="22"/>
        <end position="394"/>
    </location>
</feature>
<feature type="signal peptide" evidence="2">
    <location>
        <begin position="1"/>
        <end position="21"/>
    </location>
</feature>
<dbReference type="GO" id="GO:0000270">
    <property type="term" value="P:peptidoglycan metabolic process"/>
    <property type="evidence" value="ECO:0007669"/>
    <property type="project" value="InterPro"/>
</dbReference>
<dbReference type="Pfam" id="PF01464">
    <property type="entry name" value="SLT"/>
    <property type="match status" value="1"/>
</dbReference>
<dbReference type="SUPFAM" id="SSF53955">
    <property type="entry name" value="Lysozyme-like"/>
    <property type="match status" value="1"/>
</dbReference>
<evidence type="ECO:0000259" key="3">
    <source>
        <dbReference type="PROSITE" id="PS51782"/>
    </source>
</evidence>
<accession>A0A516V226</accession>
<sequence>MKSLRSAFAIVLLAAACTRTPSPTPTVAAAAPASTNIIFVEPDPPAASIVPNATTDAIDATRSGSDIYAAFEDGLAEPGCEDGASTRWRAHYANATQRLANARDDAMPLFGYVVDAMRAENLPTEYALIPFVESRYHPEARSDGGPAGLWQMIALTARRQGVSIRNGYDGRLSPVESTRAAVRYLKLLDRTFAGNWRLVAMAYNAGEGAVLGAIRRSGHGVRDADAGALTGLSPITLAYARKLQALSCLLQEAHARAAWQDAIDRPVPLLVDVRLPAGSGSLDAWATRHGLDANALRRMNPAFPRGVLGGRIPDLLTPAIAATGKPPVRAFLPRTAPVVRDNGWSRRVHVVVAGESLADIAHRNGLSTRALATRNGLEADDTVRPGMVLDIGRE</sequence>
<keyword evidence="2" id="KW-0732">Signal</keyword>
<keyword evidence="5" id="KW-1185">Reference proteome</keyword>
<dbReference type="Proteomes" id="UP000315891">
    <property type="component" value="Chromosome"/>
</dbReference>
<evidence type="ECO:0000256" key="2">
    <source>
        <dbReference type="SAM" id="SignalP"/>
    </source>
</evidence>
<dbReference type="EMBL" id="CP041742">
    <property type="protein sequence ID" value="QDQ72589.1"/>
    <property type="molecule type" value="Genomic_DNA"/>
</dbReference>
<dbReference type="InterPro" id="IPR018392">
    <property type="entry name" value="LysM"/>
</dbReference>
<dbReference type="PROSITE" id="PS00922">
    <property type="entry name" value="TRANSGLYCOSYLASE"/>
    <property type="match status" value="1"/>
</dbReference>
<dbReference type="PROSITE" id="PS51782">
    <property type="entry name" value="LYSM"/>
    <property type="match status" value="1"/>
</dbReference>
<dbReference type="GO" id="GO:0016020">
    <property type="term" value="C:membrane"/>
    <property type="evidence" value="ECO:0007669"/>
    <property type="project" value="InterPro"/>
</dbReference>
<comment type="similarity">
    <text evidence="1">Belongs to the transglycosylase Slt family.</text>
</comment>
<dbReference type="InterPro" id="IPR000189">
    <property type="entry name" value="Transglyc_AS"/>
</dbReference>
<proteinExistence type="inferred from homology"/>
<name>A0A516V226_9GAMM</name>
<feature type="domain" description="LysM" evidence="3">
    <location>
        <begin position="347"/>
        <end position="391"/>
    </location>
</feature>
<evidence type="ECO:0000313" key="5">
    <source>
        <dbReference type="Proteomes" id="UP000315891"/>
    </source>
</evidence>
<dbReference type="GO" id="GO:0008933">
    <property type="term" value="F:peptidoglycan lytic transglycosylase activity"/>
    <property type="evidence" value="ECO:0007669"/>
    <property type="project" value="InterPro"/>
</dbReference>
<dbReference type="InterPro" id="IPR036779">
    <property type="entry name" value="LysM_dom_sf"/>
</dbReference>
<dbReference type="AlphaFoldDB" id="A0A516V226"/>
<gene>
    <name evidence="4" type="ORF">FNZ56_01190</name>
</gene>
<dbReference type="InterPro" id="IPR008258">
    <property type="entry name" value="Transglycosylase_SLT_dom_1"/>
</dbReference>
<dbReference type="OrthoDB" id="9815002at2"/>
<reference evidence="4 5" key="1">
    <citation type="submission" date="2019-07" db="EMBL/GenBank/DDBJ databases">
        <title>Lysobacter weifangensis sp. nov., isolated from bensulfuron-methyl contaminated farmland soil.</title>
        <authorList>
            <person name="Zhao H."/>
        </authorList>
    </citation>
    <scope>NUCLEOTIDE SEQUENCE [LARGE SCALE GENOMIC DNA]</scope>
    <source>
        <strain evidence="4 5">CC-Bw-6</strain>
    </source>
</reference>
<dbReference type="SMART" id="SM00257">
    <property type="entry name" value="LysM"/>
    <property type="match status" value="1"/>
</dbReference>
<organism evidence="4 5">
    <name type="scientific">Pseudoluteimonas lycopersici</name>
    <dbReference type="NCBI Taxonomy" id="1324796"/>
    <lineage>
        <taxon>Bacteria</taxon>
        <taxon>Pseudomonadati</taxon>
        <taxon>Pseudomonadota</taxon>
        <taxon>Gammaproteobacteria</taxon>
        <taxon>Lysobacterales</taxon>
        <taxon>Lysobacteraceae</taxon>
        <taxon>Pseudoluteimonas</taxon>
    </lineage>
</organism>
<dbReference type="SUPFAM" id="SSF54106">
    <property type="entry name" value="LysM domain"/>
    <property type="match status" value="1"/>
</dbReference>
<dbReference type="RefSeq" id="WP_143878105.1">
    <property type="nucleotide sequence ID" value="NZ_BAABLZ010000002.1"/>
</dbReference>
<dbReference type="Gene3D" id="3.10.350.10">
    <property type="entry name" value="LysM domain"/>
    <property type="match status" value="1"/>
</dbReference>